<organism evidence="2 3">
    <name type="scientific">Parelaphostrongylus tenuis</name>
    <name type="common">Meningeal worm</name>
    <dbReference type="NCBI Taxonomy" id="148309"/>
    <lineage>
        <taxon>Eukaryota</taxon>
        <taxon>Metazoa</taxon>
        <taxon>Ecdysozoa</taxon>
        <taxon>Nematoda</taxon>
        <taxon>Chromadorea</taxon>
        <taxon>Rhabditida</taxon>
        <taxon>Rhabditina</taxon>
        <taxon>Rhabditomorpha</taxon>
        <taxon>Strongyloidea</taxon>
        <taxon>Metastrongylidae</taxon>
        <taxon>Parelaphostrongylus</taxon>
    </lineage>
</organism>
<keyword evidence="3" id="KW-1185">Reference proteome</keyword>
<evidence type="ECO:0000313" key="3">
    <source>
        <dbReference type="Proteomes" id="UP001196413"/>
    </source>
</evidence>
<comment type="caution">
    <text evidence="2">The sequence shown here is derived from an EMBL/GenBank/DDBJ whole genome shotgun (WGS) entry which is preliminary data.</text>
</comment>
<evidence type="ECO:0000313" key="2">
    <source>
        <dbReference type="EMBL" id="KAJ1349221.1"/>
    </source>
</evidence>
<proteinExistence type="predicted"/>
<name>A0AAD5MHC3_PARTN</name>
<reference evidence="2" key="1">
    <citation type="submission" date="2021-06" db="EMBL/GenBank/DDBJ databases">
        <title>Parelaphostrongylus tenuis whole genome reference sequence.</title>
        <authorList>
            <person name="Garwood T.J."/>
            <person name="Larsen P.A."/>
            <person name="Fountain-Jones N.M."/>
            <person name="Garbe J.R."/>
            <person name="Macchietto M.G."/>
            <person name="Kania S.A."/>
            <person name="Gerhold R.W."/>
            <person name="Richards J.E."/>
            <person name="Wolf T.M."/>
        </authorList>
    </citation>
    <scope>NUCLEOTIDE SEQUENCE</scope>
    <source>
        <strain evidence="2">MNPRO001-30</strain>
        <tissue evidence="2">Meninges</tissue>
    </source>
</reference>
<dbReference type="AlphaFoldDB" id="A0AAD5MHC3"/>
<dbReference type="Proteomes" id="UP001196413">
    <property type="component" value="Unassembled WGS sequence"/>
</dbReference>
<sequence>MVDVENNLRKKLPWKRRAAMSRVRASQRGYGPNSGHQTAITVVIKISGLMNLRLSNNHGYTGTLRSTAAVKGATATHSTSQKWLNEERKEKKIGGQKIPEPPKQNIERNEGGSPIWCINGSISAGFFAHYV</sequence>
<dbReference type="EMBL" id="JAHQIW010000630">
    <property type="protein sequence ID" value="KAJ1349221.1"/>
    <property type="molecule type" value="Genomic_DNA"/>
</dbReference>
<protein>
    <submittedName>
        <fullName evidence="2">Uncharacterized protein</fullName>
    </submittedName>
</protein>
<gene>
    <name evidence="2" type="ORF">KIN20_004694</name>
</gene>
<accession>A0AAD5MHC3</accession>
<evidence type="ECO:0000256" key="1">
    <source>
        <dbReference type="SAM" id="MobiDB-lite"/>
    </source>
</evidence>
<feature type="compositionally biased region" description="Basic and acidic residues" evidence="1">
    <location>
        <begin position="84"/>
        <end position="93"/>
    </location>
</feature>
<feature type="region of interest" description="Disordered" evidence="1">
    <location>
        <begin position="71"/>
        <end position="109"/>
    </location>
</feature>